<dbReference type="InterPro" id="IPR000700">
    <property type="entry name" value="PAS-assoc_C"/>
</dbReference>
<dbReference type="PROSITE" id="PS00107">
    <property type="entry name" value="PROTEIN_KINASE_ATP"/>
    <property type="match status" value="1"/>
</dbReference>
<evidence type="ECO:0000259" key="22">
    <source>
        <dbReference type="PROSITE" id="PS50112"/>
    </source>
</evidence>
<evidence type="ECO:0000256" key="13">
    <source>
        <dbReference type="ARBA" id="ARBA00022777"/>
    </source>
</evidence>
<keyword evidence="5" id="KW-0723">Serine/threonine-protein kinase</keyword>
<feature type="region of interest" description="Disordered" evidence="20">
    <location>
        <begin position="107"/>
        <end position="129"/>
    </location>
</feature>
<keyword evidence="7" id="KW-0716">Sensory transduction</keyword>
<dbReference type="NCBIfam" id="TIGR00229">
    <property type="entry name" value="sensory_box"/>
    <property type="match status" value="2"/>
</dbReference>
<evidence type="ECO:0000256" key="2">
    <source>
        <dbReference type="ARBA" id="ARBA00004202"/>
    </source>
</evidence>
<dbReference type="SMART" id="SM00091">
    <property type="entry name" value="PAS"/>
    <property type="match status" value="2"/>
</dbReference>
<keyword evidence="16" id="KW-0675">Receptor</keyword>
<feature type="compositionally biased region" description="Polar residues" evidence="20">
    <location>
        <begin position="1"/>
        <end position="10"/>
    </location>
</feature>
<organism evidence="24">
    <name type="scientific">Astragalus membranaceus</name>
    <name type="common">Membranous milk-vetch</name>
    <name type="synonym">Phaca membranacea</name>
    <dbReference type="NCBI Taxonomy" id="649199"/>
    <lineage>
        <taxon>Eukaryota</taxon>
        <taxon>Viridiplantae</taxon>
        <taxon>Streptophyta</taxon>
        <taxon>Embryophyta</taxon>
        <taxon>Tracheophyta</taxon>
        <taxon>Spermatophyta</taxon>
        <taxon>Magnoliopsida</taxon>
        <taxon>eudicotyledons</taxon>
        <taxon>Gunneridae</taxon>
        <taxon>Pentapetalae</taxon>
        <taxon>rosids</taxon>
        <taxon>fabids</taxon>
        <taxon>Fabales</taxon>
        <taxon>Fabaceae</taxon>
        <taxon>Papilionoideae</taxon>
        <taxon>50 kb inversion clade</taxon>
        <taxon>NPAAA clade</taxon>
        <taxon>Hologalegina</taxon>
        <taxon>IRL clade</taxon>
        <taxon>Galegeae</taxon>
        <taxon>Astragalus</taxon>
    </lineage>
</organism>
<keyword evidence="13" id="KW-0418">Kinase</keyword>
<dbReference type="PROSITE" id="PS50112">
    <property type="entry name" value="PAS"/>
    <property type="match status" value="2"/>
</dbReference>
<dbReference type="CDD" id="cd05574">
    <property type="entry name" value="STKc_phototropin_like"/>
    <property type="match status" value="1"/>
</dbReference>
<evidence type="ECO:0000256" key="16">
    <source>
        <dbReference type="ARBA" id="ARBA00023170"/>
    </source>
</evidence>
<protein>
    <recommendedName>
        <fullName evidence="4">non-specific serine/threonine protein kinase</fullName>
        <ecNumber evidence="4">2.7.11.1</ecNumber>
    </recommendedName>
</protein>
<evidence type="ECO:0000313" key="24">
    <source>
        <dbReference type="EMBL" id="AML77295.1"/>
    </source>
</evidence>
<dbReference type="GO" id="GO:0010181">
    <property type="term" value="F:FMN binding"/>
    <property type="evidence" value="ECO:0007669"/>
    <property type="project" value="UniProtKB-ARBA"/>
</dbReference>
<feature type="compositionally biased region" description="Polar residues" evidence="20">
    <location>
        <begin position="19"/>
        <end position="29"/>
    </location>
</feature>
<dbReference type="Gene3D" id="3.30.450.20">
    <property type="entry name" value="PAS domain"/>
    <property type="match status" value="2"/>
</dbReference>
<evidence type="ECO:0000256" key="17">
    <source>
        <dbReference type="ARBA" id="ARBA00047899"/>
    </source>
</evidence>
<keyword evidence="9" id="KW-0288">FMN</keyword>
<dbReference type="GO" id="GO:0042802">
    <property type="term" value="F:identical protein binding"/>
    <property type="evidence" value="ECO:0007669"/>
    <property type="project" value="UniProtKB-ARBA"/>
</dbReference>
<evidence type="ECO:0000256" key="6">
    <source>
        <dbReference type="ARBA" id="ARBA00022543"/>
    </source>
</evidence>
<feature type="domain" description="PAS" evidence="22">
    <location>
        <begin position="422"/>
        <end position="495"/>
    </location>
</feature>
<evidence type="ECO:0000256" key="18">
    <source>
        <dbReference type="ARBA" id="ARBA00048679"/>
    </source>
</evidence>
<dbReference type="PANTHER" id="PTHR45637">
    <property type="entry name" value="FLIPPASE KINASE 1-RELATED"/>
    <property type="match status" value="1"/>
</dbReference>
<evidence type="ECO:0000256" key="9">
    <source>
        <dbReference type="ARBA" id="ARBA00022643"/>
    </source>
</evidence>
<evidence type="ECO:0000256" key="8">
    <source>
        <dbReference type="ARBA" id="ARBA00022630"/>
    </source>
</evidence>
<name>A0A126WXJ4_ASTME</name>
<feature type="domain" description="PAS" evidence="22">
    <location>
        <begin position="134"/>
        <end position="207"/>
    </location>
</feature>
<dbReference type="Gene3D" id="1.10.510.10">
    <property type="entry name" value="Transferase(Phosphotransferase) domain 1"/>
    <property type="match status" value="1"/>
</dbReference>
<dbReference type="InterPro" id="IPR000719">
    <property type="entry name" value="Prot_kinase_dom"/>
</dbReference>
<evidence type="ECO:0000259" key="23">
    <source>
        <dbReference type="PROSITE" id="PS50113"/>
    </source>
</evidence>
<dbReference type="GO" id="GO:0005886">
    <property type="term" value="C:plasma membrane"/>
    <property type="evidence" value="ECO:0007669"/>
    <property type="project" value="UniProtKB-SubCell"/>
</dbReference>
<dbReference type="EMBL" id="KU699306">
    <property type="protein sequence ID" value="AML77295.1"/>
    <property type="molecule type" value="mRNA"/>
</dbReference>
<feature type="domain" description="Protein kinase" evidence="21">
    <location>
        <begin position="623"/>
        <end position="909"/>
    </location>
</feature>
<keyword evidence="11" id="KW-0677">Repeat</keyword>
<dbReference type="GO" id="GO:0009902">
    <property type="term" value="P:chloroplast relocation"/>
    <property type="evidence" value="ECO:0007669"/>
    <property type="project" value="UniProtKB-ARBA"/>
</dbReference>
<evidence type="ECO:0000256" key="1">
    <source>
        <dbReference type="ARBA" id="ARBA00001917"/>
    </source>
</evidence>
<feature type="binding site" evidence="19">
    <location>
        <position position="652"/>
    </location>
    <ligand>
        <name>ATP</name>
        <dbReference type="ChEBI" id="CHEBI:30616"/>
    </ligand>
</feature>
<sequence length="958" mass="108200">MEKGESSASYDPSIFKLPMSQNNSGSSKESVSKWMAFANKSDENTRNKNLSVENHLNEESFSNDQFLTEANIAERTAEWGLVVNSGNFKAAEKKSCSSFDGDRARNLSDRFGDSTRTSGESNYGSESSGVFPRVSQELKDALATLQQTFVVSDATKPDCPILYASSGFFSMTGYSSKEVIGRNCRFLQGPETDQNEVAKIRDATKNGRSYCGRLLNYKKNGTPFWNLLTVTPIKDDKGNTIKFIGMQVEVSKYTEGVNEKALRPNGLPKSLIRYDARQKEKAMGSITEVVQTVKDPKSIIRDKNDDTTTTTTTMTKHEEQEKLLYDFVLPKSAESENTGTPGRQTSLNFQGDKNVSRLSSYEERNKSSRKSARVSFKSFKGKSMSSVEEKPIIEPEVLMTKEIEWPKPDSWEGSLREKDIRQGIDLATTLERIEKNFVISDPRLPDCPIIFASDSFLELTEYTREEILGRNCRFLQGPETDQATVQKIRDSIREQREITVQLINYTKSGKKFWNLFHLQPMRDQKGELQYFIGVQLDGSDHVEPLQNRLSERAELQSAKLVKATAENVDEAVRELPDANLRPEDLWAIHSQPVFPRPHKRDNPSWVEIQKITARGEKIGLHHFLPIRPLGSGDTGSVHLVELRGTGELYAMKAMEKSVMLNRNKVHRACIEREIISLLDHPFLPTLYTSFQTDTHVCLITDFFSGGELFALLDRQPMKIFKEESARFYAAEVVIGLEYLHCLGIIYRDLKPENILLQKDGHVVITDFDLSSMTYCKPQVVKHSLPSNRKSRSQPPPTFFAEPVTQSNSFVGTEEYIAPEIITGAGHTSAIDWWTLGILLYEMLYGRTPFRGKNRQKTFSNILHKDLTFPSSIPASLAARQLINALLQRDPTSRLGSTTGANEIKQHPFFRGINWPLIRNMSPPPLDVALQLIGKDPKAKELKWEDDGVLLGSNDMDIF</sequence>
<dbReference type="Pfam" id="PF00069">
    <property type="entry name" value="Pkinase"/>
    <property type="match status" value="1"/>
</dbReference>
<comment type="similarity">
    <text evidence="3">Belongs to the protein kinase superfamily. AGC Ser/Thr protein kinase family.</text>
</comment>
<dbReference type="GO" id="GO:0007623">
    <property type="term" value="P:circadian rhythm"/>
    <property type="evidence" value="ECO:0007669"/>
    <property type="project" value="UniProtKB-ARBA"/>
</dbReference>
<dbReference type="FunFam" id="3.30.450.20:FF:000002">
    <property type="entry name" value="LOV domain-containing protein"/>
    <property type="match status" value="1"/>
</dbReference>
<dbReference type="GO" id="GO:0009638">
    <property type="term" value="P:phototropism"/>
    <property type="evidence" value="ECO:0007669"/>
    <property type="project" value="UniProtKB-ARBA"/>
</dbReference>
<dbReference type="InterPro" id="IPR008271">
    <property type="entry name" value="Ser/Thr_kinase_AS"/>
</dbReference>
<dbReference type="SUPFAM" id="SSF55785">
    <property type="entry name" value="PYP-like sensor domain (PAS domain)"/>
    <property type="match status" value="2"/>
</dbReference>
<proteinExistence type="evidence at transcript level"/>
<evidence type="ECO:0000256" key="12">
    <source>
        <dbReference type="ARBA" id="ARBA00022741"/>
    </source>
</evidence>
<keyword evidence="15" id="KW-0157">Chromophore</keyword>
<dbReference type="AlphaFoldDB" id="A0A126WXJ4"/>
<dbReference type="GO" id="GO:0009882">
    <property type="term" value="F:blue light photoreceptor activity"/>
    <property type="evidence" value="ECO:0007669"/>
    <property type="project" value="UniProtKB-ARBA"/>
</dbReference>
<dbReference type="SMART" id="SM00220">
    <property type="entry name" value="S_TKc"/>
    <property type="match status" value="1"/>
</dbReference>
<evidence type="ECO:0000256" key="20">
    <source>
        <dbReference type="SAM" id="MobiDB-lite"/>
    </source>
</evidence>
<dbReference type="GO" id="GO:0005524">
    <property type="term" value="F:ATP binding"/>
    <property type="evidence" value="ECO:0007669"/>
    <property type="project" value="UniProtKB-UniRule"/>
</dbReference>
<feature type="region of interest" description="Disordered" evidence="20">
    <location>
        <begin position="1"/>
        <end position="31"/>
    </location>
</feature>
<dbReference type="Pfam" id="PF13426">
    <property type="entry name" value="PAS_9"/>
    <property type="match status" value="2"/>
</dbReference>
<evidence type="ECO:0000256" key="19">
    <source>
        <dbReference type="PROSITE-ProRule" id="PRU10141"/>
    </source>
</evidence>
<keyword evidence="14 19" id="KW-0067">ATP-binding</keyword>
<dbReference type="InterPro" id="IPR017441">
    <property type="entry name" value="Protein_kinase_ATP_BS"/>
</dbReference>
<evidence type="ECO:0000256" key="10">
    <source>
        <dbReference type="ARBA" id="ARBA00022679"/>
    </source>
</evidence>
<comment type="catalytic activity">
    <reaction evidence="18">
        <text>L-seryl-[protein] + ATP = O-phospho-L-seryl-[protein] + ADP + H(+)</text>
        <dbReference type="Rhea" id="RHEA:17989"/>
        <dbReference type="Rhea" id="RHEA-COMP:9863"/>
        <dbReference type="Rhea" id="RHEA-COMP:11604"/>
        <dbReference type="ChEBI" id="CHEBI:15378"/>
        <dbReference type="ChEBI" id="CHEBI:29999"/>
        <dbReference type="ChEBI" id="CHEBI:30616"/>
        <dbReference type="ChEBI" id="CHEBI:83421"/>
        <dbReference type="ChEBI" id="CHEBI:456216"/>
        <dbReference type="EC" id="2.7.11.1"/>
    </reaction>
</comment>
<dbReference type="PROSITE" id="PS50113">
    <property type="entry name" value="PAC"/>
    <property type="match status" value="2"/>
</dbReference>
<dbReference type="SMART" id="SM00086">
    <property type="entry name" value="PAC"/>
    <property type="match status" value="2"/>
</dbReference>
<dbReference type="Gene3D" id="3.30.200.20">
    <property type="entry name" value="Phosphorylase Kinase, domain 1"/>
    <property type="match status" value="1"/>
</dbReference>
<dbReference type="InterPro" id="IPR011009">
    <property type="entry name" value="Kinase-like_dom_sf"/>
</dbReference>
<accession>A0A126WXJ4</accession>
<dbReference type="FunFam" id="1.10.510.10:FF:000265">
    <property type="entry name" value="Putative LOV domain-containing protein"/>
    <property type="match status" value="1"/>
</dbReference>
<dbReference type="FunFam" id="3.30.200.20:FF:000133">
    <property type="entry name" value="LOV domain-containing protein"/>
    <property type="match status" value="1"/>
</dbReference>
<dbReference type="EC" id="2.7.11.1" evidence="4"/>
<feature type="region of interest" description="Disordered" evidence="20">
    <location>
        <begin position="333"/>
        <end position="366"/>
    </location>
</feature>
<feature type="domain" description="PAC" evidence="23">
    <location>
        <begin position="496"/>
        <end position="550"/>
    </location>
</feature>
<evidence type="ECO:0000256" key="7">
    <source>
        <dbReference type="ARBA" id="ARBA00022606"/>
    </source>
</evidence>
<dbReference type="PROSITE" id="PS50011">
    <property type="entry name" value="PROTEIN_KINASE_DOM"/>
    <property type="match status" value="1"/>
</dbReference>
<evidence type="ECO:0000256" key="4">
    <source>
        <dbReference type="ARBA" id="ARBA00012513"/>
    </source>
</evidence>
<feature type="compositionally biased region" description="Low complexity" evidence="20">
    <location>
        <begin position="118"/>
        <end position="129"/>
    </location>
</feature>
<comment type="subcellular location">
    <subcellularLocation>
        <location evidence="2">Cell membrane</location>
        <topology evidence="2">Peripheral membrane protein</topology>
    </subcellularLocation>
</comment>
<evidence type="ECO:0000256" key="11">
    <source>
        <dbReference type="ARBA" id="ARBA00022737"/>
    </source>
</evidence>
<comment type="catalytic activity">
    <reaction evidence="17">
        <text>L-threonyl-[protein] + ATP = O-phospho-L-threonyl-[protein] + ADP + H(+)</text>
        <dbReference type="Rhea" id="RHEA:46608"/>
        <dbReference type="Rhea" id="RHEA-COMP:11060"/>
        <dbReference type="Rhea" id="RHEA-COMP:11605"/>
        <dbReference type="ChEBI" id="CHEBI:15378"/>
        <dbReference type="ChEBI" id="CHEBI:30013"/>
        <dbReference type="ChEBI" id="CHEBI:30616"/>
        <dbReference type="ChEBI" id="CHEBI:61977"/>
        <dbReference type="ChEBI" id="CHEBI:456216"/>
        <dbReference type="EC" id="2.7.11.1"/>
    </reaction>
</comment>
<evidence type="ECO:0000259" key="21">
    <source>
        <dbReference type="PROSITE" id="PS50011"/>
    </source>
</evidence>
<evidence type="ECO:0000256" key="14">
    <source>
        <dbReference type="ARBA" id="ARBA00022840"/>
    </source>
</evidence>
<dbReference type="SUPFAM" id="SSF56112">
    <property type="entry name" value="Protein kinase-like (PK-like)"/>
    <property type="match status" value="1"/>
</dbReference>
<keyword evidence="10" id="KW-0808">Transferase</keyword>
<evidence type="ECO:0000256" key="5">
    <source>
        <dbReference type="ARBA" id="ARBA00022527"/>
    </source>
</evidence>
<feature type="domain" description="PAC" evidence="23">
    <location>
        <begin position="208"/>
        <end position="262"/>
    </location>
</feature>
<keyword evidence="8" id="KW-0285">Flavoprotein</keyword>
<feature type="compositionally biased region" description="Polar residues" evidence="20">
    <location>
        <begin position="335"/>
        <end position="359"/>
    </location>
</feature>
<dbReference type="FunFam" id="3.30.450.20:FF:000036">
    <property type="entry name" value="Putative LOV domain-containing protein"/>
    <property type="match status" value="1"/>
</dbReference>
<evidence type="ECO:0000256" key="15">
    <source>
        <dbReference type="ARBA" id="ARBA00022991"/>
    </source>
</evidence>
<dbReference type="PROSITE" id="PS00108">
    <property type="entry name" value="PROTEIN_KINASE_ST"/>
    <property type="match status" value="1"/>
</dbReference>
<dbReference type="CDD" id="cd00130">
    <property type="entry name" value="PAS"/>
    <property type="match status" value="2"/>
</dbReference>
<reference evidence="24" key="1">
    <citation type="journal article" date="2016" name="Proc. Natl. Acad. Sci. U.S.A.">
        <title>Functional and topological diversity of LOV domain photoreceptors.</title>
        <authorList>
            <person name="Glantz S.T."/>
            <person name="Carpenter E.J."/>
            <person name="Melkonian M."/>
            <person name="Gardner K.H."/>
            <person name="Boyden E.S."/>
            <person name="Wong G.K."/>
            <person name="Chow B.Y."/>
        </authorList>
    </citation>
    <scope>NUCLEOTIDE SEQUENCE</scope>
    <source>
        <strain evidence="24">HJMP_2018387</strain>
    </source>
</reference>
<comment type="cofactor">
    <cofactor evidence="1">
        <name>FMN</name>
        <dbReference type="ChEBI" id="CHEBI:58210"/>
    </cofactor>
</comment>
<dbReference type="InterPro" id="IPR035965">
    <property type="entry name" value="PAS-like_dom_sf"/>
</dbReference>
<keyword evidence="12 19" id="KW-0547">Nucleotide-binding</keyword>
<keyword evidence="6" id="KW-0600">Photoreceptor protein</keyword>
<dbReference type="InterPro" id="IPR001610">
    <property type="entry name" value="PAC"/>
</dbReference>
<dbReference type="InterPro" id="IPR000014">
    <property type="entry name" value="PAS"/>
</dbReference>
<dbReference type="GO" id="GO:0004674">
    <property type="term" value="F:protein serine/threonine kinase activity"/>
    <property type="evidence" value="ECO:0007669"/>
    <property type="project" value="UniProtKB-KW"/>
</dbReference>
<evidence type="ECO:0000256" key="3">
    <source>
        <dbReference type="ARBA" id="ARBA00009903"/>
    </source>
</evidence>